<dbReference type="PANTHER" id="PTHR46300:SF2">
    <property type="entry name" value="CYTOCHROME P450 MONOOXYGENASE ALNH-RELATED"/>
    <property type="match status" value="1"/>
</dbReference>
<evidence type="ECO:0000313" key="8">
    <source>
        <dbReference type="EMBL" id="KAF2752798.1"/>
    </source>
</evidence>
<dbReference type="PRINTS" id="PR00463">
    <property type="entry name" value="EP450I"/>
</dbReference>
<dbReference type="SUPFAM" id="SSF48264">
    <property type="entry name" value="Cytochrome P450"/>
    <property type="match status" value="1"/>
</dbReference>
<keyword evidence="7" id="KW-1133">Transmembrane helix</keyword>
<dbReference type="InterPro" id="IPR036396">
    <property type="entry name" value="Cyt_P450_sf"/>
</dbReference>
<keyword evidence="3" id="KW-0560">Oxidoreductase</keyword>
<dbReference type="OrthoDB" id="1103324at2759"/>
<evidence type="ECO:0000256" key="6">
    <source>
        <dbReference type="PIRSR" id="PIRSR602401-1"/>
    </source>
</evidence>
<organism evidence="8 9">
    <name type="scientific">Pseudovirgaria hyperparasitica</name>
    <dbReference type="NCBI Taxonomy" id="470096"/>
    <lineage>
        <taxon>Eukaryota</taxon>
        <taxon>Fungi</taxon>
        <taxon>Dikarya</taxon>
        <taxon>Ascomycota</taxon>
        <taxon>Pezizomycotina</taxon>
        <taxon>Dothideomycetes</taxon>
        <taxon>Dothideomycetes incertae sedis</taxon>
        <taxon>Acrospermales</taxon>
        <taxon>Acrospermaceae</taxon>
        <taxon>Pseudovirgaria</taxon>
    </lineage>
</organism>
<dbReference type="GO" id="GO:0020037">
    <property type="term" value="F:heme binding"/>
    <property type="evidence" value="ECO:0007669"/>
    <property type="project" value="InterPro"/>
</dbReference>
<dbReference type="GO" id="GO:0016705">
    <property type="term" value="F:oxidoreductase activity, acting on paired donors, with incorporation or reduction of molecular oxygen"/>
    <property type="evidence" value="ECO:0007669"/>
    <property type="project" value="InterPro"/>
</dbReference>
<keyword evidence="9" id="KW-1185">Reference proteome</keyword>
<dbReference type="GO" id="GO:0004497">
    <property type="term" value="F:monooxygenase activity"/>
    <property type="evidence" value="ECO:0007669"/>
    <property type="project" value="UniProtKB-KW"/>
</dbReference>
<dbReference type="GO" id="GO:0005506">
    <property type="term" value="F:iron ion binding"/>
    <property type="evidence" value="ECO:0007669"/>
    <property type="project" value="InterPro"/>
</dbReference>
<protein>
    <submittedName>
        <fullName evidence="8">Cytochrome P450</fullName>
    </submittedName>
</protein>
<evidence type="ECO:0000256" key="4">
    <source>
        <dbReference type="ARBA" id="ARBA00023004"/>
    </source>
</evidence>
<keyword evidence="6" id="KW-0349">Heme</keyword>
<dbReference type="AlphaFoldDB" id="A0A6A6VQ77"/>
<accession>A0A6A6VQ77</accession>
<dbReference type="InterPro" id="IPR002401">
    <property type="entry name" value="Cyt_P450_E_grp-I"/>
</dbReference>
<feature type="binding site" description="axial binding residue" evidence="6">
    <location>
        <position position="468"/>
    </location>
    <ligand>
        <name>heme</name>
        <dbReference type="ChEBI" id="CHEBI:30413"/>
    </ligand>
    <ligandPart>
        <name>Fe</name>
        <dbReference type="ChEBI" id="CHEBI:18248"/>
    </ligandPart>
</feature>
<evidence type="ECO:0000256" key="5">
    <source>
        <dbReference type="ARBA" id="ARBA00023033"/>
    </source>
</evidence>
<dbReference type="RefSeq" id="XP_033595249.1">
    <property type="nucleotide sequence ID" value="XM_033744968.1"/>
</dbReference>
<evidence type="ECO:0000256" key="2">
    <source>
        <dbReference type="ARBA" id="ARBA00022723"/>
    </source>
</evidence>
<evidence type="ECO:0000313" key="9">
    <source>
        <dbReference type="Proteomes" id="UP000799437"/>
    </source>
</evidence>
<evidence type="ECO:0000256" key="7">
    <source>
        <dbReference type="SAM" id="Phobius"/>
    </source>
</evidence>
<gene>
    <name evidence="8" type="ORF">EJ05DRAFT_480949</name>
</gene>
<evidence type="ECO:0000256" key="1">
    <source>
        <dbReference type="ARBA" id="ARBA00010617"/>
    </source>
</evidence>
<keyword evidence="7" id="KW-0472">Membrane</keyword>
<keyword evidence="7" id="KW-0812">Transmembrane</keyword>
<dbReference type="Proteomes" id="UP000799437">
    <property type="component" value="Unassembled WGS sequence"/>
</dbReference>
<keyword evidence="2 6" id="KW-0479">Metal-binding</keyword>
<dbReference type="Gene3D" id="1.10.630.10">
    <property type="entry name" value="Cytochrome P450"/>
    <property type="match status" value="1"/>
</dbReference>
<keyword evidence="5" id="KW-0503">Monooxygenase</keyword>
<proteinExistence type="inferred from homology"/>
<evidence type="ECO:0000256" key="3">
    <source>
        <dbReference type="ARBA" id="ARBA00023002"/>
    </source>
</evidence>
<dbReference type="EMBL" id="ML996593">
    <property type="protein sequence ID" value="KAF2752798.1"/>
    <property type="molecule type" value="Genomic_DNA"/>
</dbReference>
<comment type="cofactor">
    <cofactor evidence="6">
        <name>heme</name>
        <dbReference type="ChEBI" id="CHEBI:30413"/>
    </cofactor>
</comment>
<dbReference type="Pfam" id="PF00067">
    <property type="entry name" value="p450"/>
    <property type="match status" value="1"/>
</dbReference>
<dbReference type="CDD" id="cd11065">
    <property type="entry name" value="CYP64-like"/>
    <property type="match status" value="1"/>
</dbReference>
<dbReference type="GeneID" id="54486022"/>
<sequence length="551" mass="63536">MLFSSTSYPIWLLPVFVSCLAIYNILRLGRREKGLPPGPPTIPILGNAHQIPSTGLHLKLEEWGRKYGEIYSLKLGSATWIVLNSRRAVHDLVDKRATIYNDRVHDYNLQLATDGKIFAFEDANAKWRSQRKITSQNLSPRALDEKIAPIQEAEIGQLLYELLESPEEFSTHVRRATGSTISIVVYGQRGPSMENFWANYIYRVMDKLNPAMEAGSCPPVDQFPILRYIPERWAPWKTRCKEGREAMYGLYQEARELVETRRRNGDERNSIVDRLLSGTIKQDVKLDYHEFNCFLGTIAQAGADTTAHATLTNILMLTLHPEFQRRAQHEIDRVCGMRMPVWSDFHDLRYVNCIIKEGQRWHSVIPNGVVRRANREDWYDGFRIPKDSAIVLTAYSLHRNSYDQPNIYNPDRFIDHPKLAMDYAGSPDYMNRDKSPILSTYRPIEMMNCLANISCSHHYGYGSGRRICAGIHLAERAQWRMVAKILWAYNIEPAIDQATGEPQKLDPHAYVQGMLHGPLPFKVNFVPRSKEHEQIVKRDYEASKGFLQEWE</sequence>
<feature type="transmembrane region" description="Helical" evidence="7">
    <location>
        <begin position="6"/>
        <end position="26"/>
    </location>
</feature>
<dbReference type="InterPro" id="IPR001128">
    <property type="entry name" value="Cyt_P450"/>
</dbReference>
<reference evidence="8" key="1">
    <citation type="journal article" date="2020" name="Stud. Mycol.">
        <title>101 Dothideomycetes genomes: a test case for predicting lifestyles and emergence of pathogens.</title>
        <authorList>
            <person name="Haridas S."/>
            <person name="Albert R."/>
            <person name="Binder M."/>
            <person name="Bloem J."/>
            <person name="Labutti K."/>
            <person name="Salamov A."/>
            <person name="Andreopoulos B."/>
            <person name="Baker S."/>
            <person name="Barry K."/>
            <person name="Bills G."/>
            <person name="Bluhm B."/>
            <person name="Cannon C."/>
            <person name="Castanera R."/>
            <person name="Culley D."/>
            <person name="Daum C."/>
            <person name="Ezra D."/>
            <person name="Gonzalez J."/>
            <person name="Henrissat B."/>
            <person name="Kuo A."/>
            <person name="Liang C."/>
            <person name="Lipzen A."/>
            <person name="Lutzoni F."/>
            <person name="Magnuson J."/>
            <person name="Mondo S."/>
            <person name="Nolan M."/>
            <person name="Ohm R."/>
            <person name="Pangilinan J."/>
            <person name="Park H.-J."/>
            <person name="Ramirez L."/>
            <person name="Alfaro M."/>
            <person name="Sun H."/>
            <person name="Tritt A."/>
            <person name="Yoshinaga Y."/>
            <person name="Zwiers L.-H."/>
            <person name="Turgeon B."/>
            <person name="Goodwin S."/>
            <person name="Spatafora J."/>
            <person name="Crous P."/>
            <person name="Grigoriev I."/>
        </authorList>
    </citation>
    <scope>NUCLEOTIDE SEQUENCE</scope>
    <source>
        <strain evidence="8">CBS 121739</strain>
    </source>
</reference>
<comment type="similarity">
    <text evidence="1">Belongs to the cytochrome P450 family.</text>
</comment>
<dbReference type="InterPro" id="IPR050364">
    <property type="entry name" value="Cytochrome_P450_fung"/>
</dbReference>
<keyword evidence="4 6" id="KW-0408">Iron</keyword>
<dbReference type="PANTHER" id="PTHR46300">
    <property type="entry name" value="P450, PUTATIVE (EUROFUNG)-RELATED-RELATED"/>
    <property type="match status" value="1"/>
</dbReference>
<name>A0A6A6VQ77_9PEZI</name>